<dbReference type="KEGG" id="aarg:Aargi30884_21280"/>
<dbReference type="PANTHER" id="PTHR11669:SF8">
    <property type="entry name" value="DNA POLYMERASE III SUBUNIT DELTA"/>
    <property type="match status" value="1"/>
</dbReference>
<protein>
    <recommendedName>
        <fullName evidence="3">DNA polymerase III subunit delta</fullName>
    </recommendedName>
</protein>
<dbReference type="PANTHER" id="PTHR11669">
    <property type="entry name" value="REPLICATION FACTOR C / DNA POLYMERASE III GAMMA-TAU SUBUNIT"/>
    <property type="match status" value="1"/>
</dbReference>
<proteinExistence type="predicted"/>
<dbReference type="Gene3D" id="3.40.50.300">
    <property type="entry name" value="P-loop containing nucleotide triphosphate hydrolases"/>
    <property type="match status" value="1"/>
</dbReference>
<keyword evidence="2" id="KW-1185">Reference proteome</keyword>
<dbReference type="Pfam" id="PF13177">
    <property type="entry name" value="DNA_pol3_delta2"/>
    <property type="match status" value="1"/>
</dbReference>
<dbReference type="Proteomes" id="UP000464754">
    <property type="component" value="Chromosome"/>
</dbReference>
<evidence type="ECO:0000313" key="2">
    <source>
        <dbReference type="Proteomes" id="UP000464754"/>
    </source>
</evidence>
<organism evidence="1 2">
    <name type="scientific">Amedibacterium intestinale</name>
    <dbReference type="NCBI Taxonomy" id="2583452"/>
    <lineage>
        <taxon>Bacteria</taxon>
        <taxon>Bacillati</taxon>
        <taxon>Bacillota</taxon>
        <taxon>Erysipelotrichia</taxon>
        <taxon>Erysipelotrichales</taxon>
        <taxon>Erysipelotrichaceae</taxon>
        <taxon>Amedibacterium</taxon>
    </lineage>
</organism>
<dbReference type="SUPFAM" id="SSF52540">
    <property type="entry name" value="P-loop containing nucleoside triphosphate hydrolases"/>
    <property type="match status" value="1"/>
</dbReference>
<evidence type="ECO:0000313" key="1">
    <source>
        <dbReference type="EMBL" id="BBK23225.1"/>
    </source>
</evidence>
<dbReference type="AlphaFoldDB" id="A0A6N4TLD1"/>
<accession>A0A6N4TLD1</accession>
<dbReference type="GO" id="GO:0006261">
    <property type="term" value="P:DNA-templated DNA replication"/>
    <property type="evidence" value="ECO:0007669"/>
    <property type="project" value="TreeGrafter"/>
</dbReference>
<gene>
    <name evidence="1" type="ORF">Aargi30884_21280</name>
</gene>
<dbReference type="InterPro" id="IPR050238">
    <property type="entry name" value="DNA_Rep/Repair_Clamp_Loader"/>
</dbReference>
<dbReference type="RefSeq" id="WP_240145512.1">
    <property type="nucleotide sequence ID" value="NZ_AP019695.1"/>
</dbReference>
<evidence type="ECO:0008006" key="3">
    <source>
        <dbReference type="Google" id="ProtNLM"/>
    </source>
</evidence>
<dbReference type="InterPro" id="IPR027417">
    <property type="entry name" value="P-loop_NTPase"/>
</dbReference>
<dbReference type="EMBL" id="AP019695">
    <property type="protein sequence ID" value="BBK23225.1"/>
    <property type="molecule type" value="Genomic_DNA"/>
</dbReference>
<sequence length="326" mass="37843">MLMVKDKLKEQQPIVYHTLKNALENSRLAHAYLFSGPGGSMKKDAAILLAQSLLCKGNTFACEECDLCKRVKAHEYADMIYLDGSETSIKKEDIKKLQKSFEKTALEKNGRKIYILDHVENATADALNSLLKFLEEPSGDMTAILLVEQMDRLLPTIVSRCQNIPFKAMNTAQVFKETKEEMDRLDAYFLSKMLRNKEGMKEISESEDYQHALYCFKKTLEEIHISVADSLMFLQLEGFNAKQKKFGKQACEYFFSMLQIFFMDCMRKNTLENENWYNHQIEKMCNKNIDYVRILQILMQGKDKLLRSVNIQLLIDQILYQISEVL</sequence>
<reference evidence="2" key="1">
    <citation type="submission" date="2019-05" db="EMBL/GenBank/DDBJ databases">
        <title>Complete genome sequencing of Absiella argi strain JCM 30884.</title>
        <authorList>
            <person name="Sakamoto M."/>
            <person name="Murakami T."/>
            <person name="Mori H."/>
        </authorList>
    </citation>
    <scope>NUCLEOTIDE SEQUENCE [LARGE SCALE GENOMIC DNA]</scope>
    <source>
        <strain evidence="2">JCM 30884</strain>
    </source>
</reference>
<name>A0A6N4TLD1_9FIRM</name>